<dbReference type="Gene3D" id="1.10.10.60">
    <property type="entry name" value="Homeodomain-like"/>
    <property type="match status" value="1"/>
</dbReference>
<keyword evidence="1" id="KW-0805">Transcription regulation</keyword>
<dbReference type="Gene3D" id="3.40.50.880">
    <property type="match status" value="1"/>
</dbReference>
<dbReference type="InterPro" id="IPR052158">
    <property type="entry name" value="INH-QAR"/>
</dbReference>
<dbReference type="PROSITE" id="PS01124">
    <property type="entry name" value="HTH_ARAC_FAMILY_2"/>
    <property type="match status" value="1"/>
</dbReference>
<dbReference type="SMART" id="SM00342">
    <property type="entry name" value="HTH_ARAC"/>
    <property type="match status" value="1"/>
</dbReference>
<reference evidence="5 6" key="1">
    <citation type="submission" date="2019-03" db="EMBL/GenBank/DDBJ databases">
        <title>Genomic Encyclopedia of Type Strains, Phase III (KMG-III): the genomes of soil and plant-associated and newly described type strains.</title>
        <authorList>
            <person name="Whitman W."/>
        </authorList>
    </citation>
    <scope>NUCLEOTIDE SEQUENCE [LARGE SCALE GENOMIC DNA]</scope>
    <source>
        <strain evidence="5 6">CGMCC 1.7660</strain>
    </source>
</reference>
<dbReference type="InterPro" id="IPR029062">
    <property type="entry name" value="Class_I_gatase-like"/>
</dbReference>
<keyword evidence="3" id="KW-0812">Transmembrane</keyword>
<feature type="transmembrane region" description="Helical" evidence="3">
    <location>
        <begin position="12"/>
        <end position="33"/>
    </location>
</feature>
<dbReference type="Pfam" id="PF01965">
    <property type="entry name" value="DJ-1_PfpI"/>
    <property type="match status" value="1"/>
</dbReference>
<evidence type="ECO:0000313" key="5">
    <source>
        <dbReference type="EMBL" id="TDQ80801.1"/>
    </source>
</evidence>
<evidence type="ECO:0000256" key="2">
    <source>
        <dbReference type="ARBA" id="ARBA00023163"/>
    </source>
</evidence>
<dbReference type="EMBL" id="SNYW01000010">
    <property type="protein sequence ID" value="TDQ80801.1"/>
    <property type="molecule type" value="Genomic_DNA"/>
</dbReference>
<dbReference type="GO" id="GO:0043565">
    <property type="term" value="F:sequence-specific DNA binding"/>
    <property type="evidence" value="ECO:0007669"/>
    <property type="project" value="InterPro"/>
</dbReference>
<dbReference type="AlphaFoldDB" id="A0A4R6WNY5"/>
<evidence type="ECO:0000256" key="3">
    <source>
        <dbReference type="SAM" id="Phobius"/>
    </source>
</evidence>
<dbReference type="PANTHER" id="PTHR43130">
    <property type="entry name" value="ARAC-FAMILY TRANSCRIPTIONAL REGULATOR"/>
    <property type="match status" value="1"/>
</dbReference>
<dbReference type="OrthoDB" id="9793400at2"/>
<evidence type="ECO:0000256" key="1">
    <source>
        <dbReference type="ARBA" id="ARBA00023015"/>
    </source>
</evidence>
<dbReference type="SUPFAM" id="SSF52317">
    <property type="entry name" value="Class I glutamine amidotransferase-like"/>
    <property type="match status" value="1"/>
</dbReference>
<name>A0A4R6WNY5_9PROT</name>
<dbReference type="InterPro" id="IPR002818">
    <property type="entry name" value="DJ-1/PfpI"/>
</dbReference>
<keyword evidence="3" id="KW-0472">Membrane</keyword>
<evidence type="ECO:0000313" key="6">
    <source>
        <dbReference type="Proteomes" id="UP000295783"/>
    </source>
</evidence>
<accession>A0A4R6WNY5</accession>
<keyword evidence="3" id="KW-1133">Transmembrane helix</keyword>
<dbReference type="CDD" id="cd03136">
    <property type="entry name" value="GATase1_AraC_ArgR_like"/>
    <property type="match status" value="1"/>
</dbReference>
<dbReference type="InterPro" id="IPR009057">
    <property type="entry name" value="Homeodomain-like_sf"/>
</dbReference>
<keyword evidence="6" id="KW-1185">Reference proteome</keyword>
<feature type="domain" description="HTH araC/xylS-type" evidence="4">
    <location>
        <begin position="222"/>
        <end position="320"/>
    </location>
</feature>
<comment type="caution">
    <text evidence="5">The sequence shown here is derived from an EMBL/GenBank/DDBJ whole genome shotgun (WGS) entry which is preliminary data.</text>
</comment>
<dbReference type="InterPro" id="IPR018060">
    <property type="entry name" value="HTH_AraC"/>
</dbReference>
<dbReference type="RefSeq" id="WP_133614148.1">
    <property type="nucleotide sequence ID" value="NZ_SNYW01000010.1"/>
</dbReference>
<sequence length="330" mass="37081">MPPPPANDQPMTIGFLLMPLFSMMAFVSAVEPLRVANRMAERQLYRWEVLSRDGNPVTASNNMSLAADHSIAKHPPYPMVVICASFNPLRYFDAALKQWLQRQNSAGIEIGAMDTGAFLLARAGLLDGYRTTTHWESLDSFSEAFPKVEVENALYVIDRNRWSCAGGTAALDLMLHMIRRQHGHRLAAAVSEQFIHPEIRGAESRQRMEPKERQGISHAGLNRVIKLMESRLEDPVNSTVLAKTAGLSLRQLERLFDKHFGMSPRRYYLDLRLQRARSMLQYTDMSIVEVAVACGFGSAAHFSRSYHGWAGKAPSAERRRPALGIMPAMR</sequence>
<dbReference type="SUPFAM" id="SSF46689">
    <property type="entry name" value="Homeodomain-like"/>
    <property type="match status" value="2"/>
</dbReference>
<organism evidence="5 6">
    <name type="scientific">Dongia mobilis</name>
    <dbReference type="NCBI Taxonomy" id="578943"/>
    <lineage>
        <taxon>Bacteria</taxon>
        <taxon>Pseudomonadati</taxon>
        <taxon>Pseudomonadota</taxon>
        <taxon>Alphaproteobacteria</taxon>
        <taxon>Rhodospirillales</taxon>
        <taxon>Dongiaceae</taxon>
        <taxon>Dongia</taxon>
    </lineage>
</organism>
<dbReference type="Pfam" id="PF12833">
    <property type="entry name" value="HTH_18"/>
    <property type="match status" value="1"/>
</dbReference>
<proteinExistence type="predicted"/>
<dbReference type="Proteomes" id="UP000295783">
    <property type="component" value="Unassembled WGS sequence"/>
</dbReference>
<dbReference type="GO" id="GO:0003700">
    <property type="term" value="F:DNA-binding transcription factor activity"/>
    <property type="evidence" value="ECO:0007669"/>
    <property type="project" value="InterPro"/>
</dbReference>
<protein>
    <submittedName>
        <fullName evidence="5">AraC family transcriptional regulator with amidase-like domain</fullName>
    </submittedName>
</protein>
<evidence type="ECO:0000259" key="4">
    <source>
        <dbReference type="PROSITE" id="PS01124"/>
    </source>
</evidence>
<gene>
    <name evidence="5" type="ORF">A8950_2668</name>
</gene>
<dbReference type="PANTHER" id="PTHR43130:SF3">
    <property type="entry name" value="HTH-TYPE TRANSCRIPTIONAL REGULATOR RV1931C"/>
    <property type="match status" value="1"/>
</dbReference>
<keyword evidence="2" id="KW-0804">Transcription</keyword>